<dbReference type="OrthoDB" id="414175at2759"/>
<gene>
    <name evidence="1" type="ORF">B0A48_05668</name>
</gene>
<comment type="caution">
    <text evidence="1">The sequence shown here is derived from an EMBL/GenBank/DDBJ whole genome shotgun (WGS) entry which is preliminary data.</text>
</comment>
<evidence type="ECO:0008006" key="3">
    <source>
        <dbReference type="Google" id="ProtNLM"/>
    </source>
</evidence>
<sequence>MVLIRLHHPSAWLFTQQRKGDGEEHLDSLITQTRSPKDPCTKLKQLGIHKIAFNHQTGATEIHDKIPVRLLSLYACLRPGIDDAIYSDLAQRIGPAEVQDAVGSVSCLAHDANPEYRHYDALKEHVQHGGDASEMAGDAAWHLDKWKFLPMISESYHFFAKHDMQWVFFKEADTYVSPYNPVQWISRLDPHQPLYAGAQVVIGETEFAHGGSGILMPGRAVLAPRKEYLANQNHWEDVIAADCSNSPVPLHRSFPLIQGETLSSLDWSETHWCRPAITWHHVDAAGIEKLWNFEHRFFRVADTNAIQPGIIFAKYFDAFIFPRLKAANYRLQGWDSLSGDWVFTSVENPREGQAEYDVAAKTPESCESFAARCQLAYSGLGELRLAEGIESSDLGGSLRDGRIWGVRMIGLIGLVRKGWKALWLAG</sequence>
<dbReference type="STRING" id="1507870.A0A1V8TC04"/>
<evidence type="ECO:0000313" key="2">
    <source>
        <dbReference type="Proteomes" id="UP000192596"/>
    </source>
</evidence>
<dbReference type="EMBL" id="NAJO01000011">
    <property type="protein sequence ID" value="OQO08778.1"/>
    <property type="molecule type" value="Genomic_DNA"/>
</dbReference>
<dbReference type="AlphaFoldDB" id="A0A1V8TC04"/>
<accession>A0A1V8TC04</accession>
<reference evidence="2" key="1">
    <citation type="submission" date="2017-03" db="EMBL/GenBank/DDBJ databases">
        <title>Genomes of endolithic fungi from Antarctica.</title>
        <authorList>
            <person name="Coleine C."/>
            <person name="Masonjones S."/>
            <person name="Stajich J.E."/>
        </authorList>
    </citation>
    <scope>NUCLEOTIDE SEQUENCE [LARGE SCALE GENOMIC DNA]</scope>
    <source>
        <strain evidence="2">CCFEE 5527</strain>
    </source>
</reference>
<keyword evidence="2" id="KW-1185">Reference proteome</keyword>
<evidence type="ECO:0000313" key="1">
    <source>
        <dbReference type="EMBL" id="OQO08778.1"/>
    </source>
</evidence>
<proteinExistence type="predicted"/>
<organism evidence="1 2">
    <name type="scientific">Cryoendolithus antarcticus</name>
    <dbReference type="NCBI Taxonomy" id="1507870"/>
    <lineage>
        <taxon>Eukaryota</taxon>
        <taxon>Fungi</taxon>
        <taxon>Dikarya</taxon>
        <taxon>Ascomycota</taxon>
        <taxon>Pezizomycotina</taxon>
        <taxon>Dothideomycetes</taxon>
        <taxon>Dothideomycetidae</taxon>
        <taxon>Cladosporiales</taxon>
        <taxon>Cladosporiaceae</taxon>
        <taxon>Cryoendolithus</taxon>
    </lineage>
</organism>
<name>A0A1V8TC04_9PEZI</name>
<protein>
    <recommendedName>
        <fullName evidence="3">Glycosyltransferase family 31 protein</fullName>
    </recommendedName>
</protein>
<dbReference type="InParanoid" id="A0A1V8TC04"/>
<dbReference type="Proteomes" id="UP000192596">
    <property type="component" value="Unassembled WGS sequence"/>
</dbReference>
<dbReference type="Gene3D" id="3.90.550.50">
    <property type="match status" value="1"/>
</dbReference>